<dbReference type="EMBL" id="LK931336">
    <property type="protein sequence ID" value="CDZ85629.1"/>
    <property type="molecule type" value="Genomic_DNA"/>
</dbReference>
<name>A0A078LN36_CITKO</name>
<dbReference type="AlphaFoldDB" id="A0A078LN36"/>
<reference evidence="1" key="1">
    <citation type="submission" date="2014-06" db="EMBL/GenBank/DDBJ databases">
        <authorList>
            <person name="Urmite Genomes Urmite Genomes"/>
        </authorList>
    </citation>
    <scope>NUCLEOTIDE SEQUENCE</scope>
</reference>
<sequence>MPDGDASASYPAYRCVAVGDKRNVTGLQVRDRRPDKRSAIRQLT</sequence>
<gene>
    <name evidence="1" type="ORF">BN1086_03845</name>
</gene>
<evidence type="ECO:0000313" key="1">
    <source>
        <dbReference type="EMBL" id="CDZ85629.1"/>
    </source>
</evidence>
<accession>A0A078LN36</accession>
<proteinExistence type="predicted"/>
<dbReference type="PATRIC" id="fig|545.12.peg.3852"/>
<organism evidence="1">
    <name type="scientific">Citrobacter koseri</name>
    <name type="common">Citrobacter diversus</name>
    <dbReference type="NCBI Taxonomy" id="545"/>
    <lineage>
        <taxon>Bacteria</taxon>
        <taxon>Pseudomonadati</taxon>
        <taxon>Pseudomonadota</taxon>
        <taxon>Gammaproteobacteria</taxon>
        <taxon>Enterobacterales</taxon>
        <taxon>Enterobacteriaceae</taxon>
        <taxon>Citrobacter</taxon>
    </lineage>
</organism>
<protein>
    <submittedName>
        <fullName evidence="1">Uncharacterized protein</fullName>
    </submittedName>
</protein>